<proteinExistence type="predicted"/>
<dbReference type="EMBL" id="MN739523">
    <property type="protein sequence ID" value="QHT10630.1"/>
    <property type="molecule type" value="Genomic_DNA"/>
</dbReference>
<sequence>MSVSVTISGEIIESKSYLSNYFVTLTGDQTIYGSNTFNQSLNVKSLNFNTGQINASTLDISSNILTFTGNSGTPNQILTSNGNYPIWQNFQTVQDILFGTEVVEPTLTNGIIYFGKEFNLEPYVTITQYSNRIVPLCITNVTTSNFEWAAASSNVGKIMWSAGPKFPSMN</sequence>
<protein>
    <submittedName>
        <fullName evidence="1">Uncharacterized protein</fullName>
    </submittedName>
</protein>
<name>A0A6C0D2Y9_9ZZZZ</name>
<dbReference type="AlphaFoldDB" id="A0A6C0D2Y9"/>
<reference evidence="1" key="1">
    <citation type="journal article" date="2020" name="Nature">
        <title>Giant virus diversity and host interactions through global metagenomics.</title>
        <authorList>
            <person name="Schulz F."/>
            <person name="Roux S."/>
            <person name="Paez-Espino D."/>
            <person name="Jungbluth S."/>
            <person name="Walsh D.A."/>
            <person name="Denef V.J."/>
            <person name="McMahon K.D."/>
            <person name="Konstantinidis K.T."/>
            <person name="Eloe-Fadrosh E.A."/>
            <person name="Kyrpides N.C."/>
            <person name="Woyke T."/>
        </authorList>
    </citation>
    <scope>NUCLEOTIDE SEQUENCE</scope>
    <source>
        <strain evidence="1">GVMAG-M-3300023174-107</strain>
    </source>
</reference>
<organism evidence="1">
    <name type="scientific">viral metagenome</name>
    <dbReference type="NCBI Taxonomy" id="1070528"/>
    <lineage>
        <taxon>unclassified sequences</taxon>
        <taxon>metagenomes</taxon>
        <taxon>organismal metagenomes</taxon>
    </lineage>
</organism>
<accession>A0A6C0D2Y9</accession>
<evidence type="ECO:0000313" key="1">
    <source>
        <dbReference type="EMBL" id="QHT10630.1"/>
    </source>
</evidence>